<evidence type="ECO:0000256" key="2">
    <source>
        <dbReference type="ARBA" id="ARBA00023125"/>
    </source>
</evidence>
<keyword evidence="2" id="KW-0238">DNA-binding</keyword>
<evidence type="ECO:0000256" key="1">
    <source>
        <dbReference type="ARBA" id="ARBA00022747"/>
    </source>
</evidence>
<proteinExistence type="predicted"/>
<dbReference type="SUPFAM" id="SSF116734">
    <property type="entry name" value="DNA methylase specificity domain"/>
    <property type="match status" value="2"/>
</dbReference>
<gene>
    <name evidence="4" type="ORF">L332_00060</name>
</gene>
<comment type="caution">
    <text evidence="4">The sequence shown here is derived from an EMBL/GenBank/DDBJ whole genome shotgun (WGS) entry which is preliminary data.</text>
</comment>
<dbReference type="Gene3D" id="3.90.220.20">
    <property type="entry name" value="DNA methylase specificity domains"/>
    <property type="match status" value="2"/>
</dbReference>
<protein>
    <submittedName>
        <fullName evidence="4">Uncharacterized protein</fullName>
    </submittedName>
</protein>
<organism evidence="4 5">
    <name type="scientific">Agrococcus pavilionensis RW1</name>
    <dbReference type="NCBI Taxonomy" id="1330458"/>
    <lineage>
        <taxon>Bacteria</taxon>
        <taxon>Bacillati</taxon>
        <taxon>Actinomycetota</taxon>
        <taxon>Actinomycetes</taxon>
        <taxon>Micrococcales</taxon>
        <taxon>Microbacteriaceae</taxon>
        <taxon>Agrococcus</taxon>
    </lineage>
</organism>
<evidence type="ECO:0000256" key="3">
    <source>
        <dbReference type="SAM" id="MobiDB-lite"/>
    </source>
</evidence>
<dbReference type="Proteomes" id="UP000016462">
    <property type="component" value="Unassembled WGS sequence"/>
</dbReference>
<dbReference type="CDD" id="cd16961">
    <property type="entry name" value="RMtype1_S_TRD-CR_like"/>
    <property type="match status" value="1"/>
</dbReference>
<dbReference type="InterPro" id="IPR044946">
    <property type="entry name" value="Restrct_endonuc_typeI_TRD_sf"/>
</dbReference>
<accession>U1L7K5</accession>
<feature type="compositionally biased region" description="Polar residues" evidence="3">
    <location>
        <begin position="8"/>
        <end position="21"/>
    </location>
</feature>
<dbReference type="REBASE" id="68866">
    <property type="entry name" value="S.ApaRW1ORFEP"/>
</dbReference>
<name>U1L7K5_9MICO</name>
<dbReference type="PANTHER" id="PTHR30408">
    <property type="entry name" value="TYPE-1 RESTRICTION ENZYME ECOKI SPECIFICITY PROTEIN"/>
    <property type="match status" value="1"/>
</dbReference>
<dbReference type="EMBL" id="ASHR01000049">
    <property type="protein sequence ID" value="ERG62863.1"/>
    <property type="molecule type" value="Genomic_DNA"/>
</dbReference>
<evidence type="ECO:0000313" key="4">
    <source>
        <dbReference type="EMBL" id="ERG62863.1"/>
    </source>
</evidence>
<feature type="region of interest" description="Disordered" evidence="3">
    <location>
        <begin position="1"/>
        <end position="26"/>
    </location>
</feature>
<keyword evidence="5" id="KW-1185">Reference proteome</keyword>
<reference evidence="4 5" key="1">
    <citation type="journal article" date="2013" name="Genome Announc.">
        <title>First draft genome sequence from a member of the genus agrococcus, isolated from modern microbialites.</title>
        <authorList>
            <person name="White R.A.III."/>
            <person name="Grassa C.J."/>
            <person name="Suttle C.A."/>
        </authorList>
    </citation>
    <scope>NUCLEOTIDE SEQUENCE [LARGE SCALE GENOMIC DNA]</scope>
    <source>
        <strain evidence="4 5">RW1</strain>
    </source>
</reference>
<dbReference type="PANTHER" id="PTHR30408:SF12">
    <property type="entry name" value="TYPE I RESTRICTION ENZYME MJAVIII SPECIFICITY SUBUNIT"/>
    <property type="match status" value="1"/>
</dbReference>
<evidence type="ECO:0000313" key="5">
    <source>
        <dbReference type="Proteomes" id="UP000016462"/>
    </source>
</evidence>
<dbReference type="GO" id="GO:0009307">
    <property type="term" value="P:DNA restriction-modification system"/>
    <property type="evidence" value="ECO:0007669"/>
    <property type="project" value="UniProtKB-KW"/>
</dbReference>
<dbReference type="InterPro" id="IPR052021">
    <property type="entry name" value="Type-I_RS_S_subunit"/>
</dbReference>
<keyword evidence="1" id="KW-0680">Restriction system</keyword>
<dbReference type="AlphaFoldDB" id="U1L7K5"/>
<dbReference type="GO" id="GO:0003677">
    <property type="term" value="F:DNA binding"/>
    <property type="evidence" value="ECO:0007669"/>
    <property type="project" value="UniProtKB-KW"/>
</dbReference>
<sequence length="432" mass="46209">MTRAPHSAKQSAPSTPSSPRQVSMREGWEQAPLARVLRQHRNSVTVGSLESVDYAGVRLEGKGVYRRDAVPAAEVRASSLHQLRSGTIVYNRMWASRGAFGLVPDALDGTLVSNDFPAFELIDDHAADVSFLELMVTSPQFWAKASELSSGSTGRRRLKEQEFLGLPVALPPLVEQRRIVDLIGAVDDAIEKAEASVAAAGRAMCEFGSGLIARSVNEGWATGTLQDALLRDDAIRTGPFGSQLHQSDYVPDGPVAVIMPADMRDNRIDLDGAARVSAADAERLSRHSTEAGDILWSRRGDVTRFALVDRAAAGSLCGTGCFLLRPSDPTDSSWLEPILSSPATGKWLESNAVGATMLNLNRSILAGVPVPLPPSSQRPVIAGAWAAMRDAESKASAMSDSLRSLRSKMLSALLSGEHAIPDSYDEVMEVAA</sequence>